<dbReference type="GO" id="GO:0070762">
    <property type="term" value="C:nuclear pore transmembrane ring"/>
    <property type="evidence" value="ECO:0007669"/>
    <property type="project" value="TreeGrafter"/>
</dbReference>
<feature type="region of interest" description="Disordered" evidence="1">
    <location>
        <begin position="1"/>
        <end position="35"/>
    </location>
</feature>
<gene>
    <name evidence="2" type="ORF">QBC47DRAFT_14436</name>
</gene>
<dbReference type="InterPro" id="IPR012578">
    <property type="entry name" value="Nucl_pore_cmplx"/>
</dbReference>
<dbReference type="Pfam" id="PF08058">
    <property type="entry name" value="NPCC"/>
    <property type="match status" value="1"/>
</dbReference>
<comment type="caution">
    <text evidence="2">The sequence shown here is derived from an EMBL/GenBank/DDBJ whole genome shotgun (WGS) entry which is preliminary data.</text>
</comment>
<evidence type="ECO:0000256" key="1">
    <source>
        <dbReference type="SAM" id="MobiDB-lite"/>
    </source>
</evidence>
<evidence type="ECO:0000313" key="2">
    <source>
        <dbReference type="EMBL" id="KAK1760787.1"/>
    </source>
</evidence>
<feature type="region of interest" description="Disordered" evidence="1">
    <location>
        <begin position="207"/>
        <end position="279"/>
    </location>
</feature>
<dbReference type="EMBL" id="MU839827">
    <property type="protein sequence ID" value="KAK1760787.1"/>
    <property type="molecule type" value="Genomic_DNA"/>
</dbReference>
<reference evidence="2" key="1">
    <citation type="submission" date="2023-06" db="EMBL/GenBank/DDBJ databases">
        <title>Genome-scale phylogeny and comparative genomics of the fungal order Sordariales.</title>
        <authorList>
            <consortium name="Lawrence Berkeley National Laboratory"/>
            <person name="Hensen N."/>
            <person name="Bonometti L."/>
            <person name="Westerberg I."/>
            <person name="Brannstrom I.O."/>
            <person name="Guillou S."/>
            <person name="Cros-Aarteil S."/>
            <person name="Calhoun S."/>
            <person name="Haridas S."/>
            <person name="Kuo A."/>
            <person name="Mondo S."/>
            <person name="Pangilinan J."/>
            <person name="Riley R."/>
            <person name="Labutti K."/>
            <person name="Andreopoulos B."/>
            <person name="Lipzen A."/>
            <person name="Chen C."/>
            <person name="Yanf M."/>
            <person name="Daum C."/>
            <person name="Ng V."/>
            <person name="Clum A."/>
            <person name="Steindorff A."/>
            <person name="Ohm R."/>
            <person name="Martin F."/>
            <person name="Silar P."/>
            <person name="Natvig D."/>
            <person name="Lalanne C."/>
            <person name="Gautier V."/>
            <person name="Ament-Velasquez S.L."/>
            <person name="Kruys A."/>
            <person name="Hutchinson M.I."/>
            <person name="Powell A.J."/>
            <person name="Barry K."/>
            <person name="Miller A.N."/>
            <person name="Grigoriev I.V."/>
            <person name="Debuchy R."/>
            <person name="Gladieux P."/>
            <person name="Thoren M.H."/>
            <person name="Johannesson H."/>
        </authorList>
    </citation>
    <scope>NUCLEOTIDE SEQUENCE</scope>
    <source>
        <strain evidence="2">PSN4</strain>
    </source>
</reference>
<protein>
    <submittedName>
        <fullName evidence="2">Nuclear pore complex component-domain-containing protein</fullName>
    </submittedName>
</protein>
<dbReference type="GO" id="GO:0005640">
    <property type="term" value="C:nuclear outer membrane"/>
    <property type="evidence" value="ECO:0007669"/>
    <property type="project" value="TreeGrafter"/>
</dbReference>
<accession>A0AAJ0BMU3</accession>
<dbReference type="PANTHER" id="PTHR28003">
    <property type="entry name" value="NUCLEOPORIN POM34"/>
    <property type="match status" value="1"/>
</dbReference>
<proteinExistence type="predicted"/>
<evidence type="ECO:0000313" key="3">
    <source>
        <dbReference type="Proteomes" id="UP001239445"/>
    </source>
</evidence>
<dbReference type="PANTHER" id="PTHR28003:SF1">
    <property type="entry name" value="NUCLEOPORIN POM34"/>
    <property type="match status" value="1"/>
</dbReference>
<dbReference type="AlphaFoldDB" id="A0AAJ0BMU3"/>
<name>A0AAJ0BMU3_9PEZI</name>
<sequence length="301" mass="31704">MSSTRTAPSGRALMTPVKQTASIPPAKESPGSWRHPRLSEITQRQSRSVFSEKNTQQIVYNTIALVITLFARNATAPHLSKLLGADAREYLSWAYLVLLAIPVYNIIRACLPLFRAPDDLADIPLTPAQRKLLGLPPLDKGSPTPDPKEYSTPPRYSRTPSIVAGSPASLRSYNSSPTPNLASPLSVNNSPVAGVVGAGHSPRLGKLGLASPRSVNNSPAGLGSGPSPLLNKAIGGGGLRRSSFGGSSSQFGVSTATSLLGEGPSTPTPVGGKRSSVSLNNKWLYERGRRSSGNSWLHQGL</sequence>
<feature type="region of interest" description="Disordered" evidence="1">
    <location>
        <begin position="132"/>
        <end position="162"/>
    </location>
</feature>
<organism evidence="2 3">
    <name type="scientific">Echria macrotheca</name>
    <dbReference type="NCBI Taxonomy" id="438768"/>
    <lineage>
        <taxon>Eukaryota</taxon>
        <taxon>Fungi</taxon>
        <taxon>Dikarya</taxon>
        <taxon>Ascomycota</taxon>
        <taxon>Pezizomycotina</taxon>
        <taxon>Sordariomycetes</taxon>
        <taxon>Sordariomycetidae</taxon>
        <taxon>Sordariales</taxon>
        <taxon>Schizotheciaceae</taxon>
        <taxon>Echria</taxon>
    </lineage>
</organism>
<keyword evidence="3" id="KW-1185">Reference proteome</keyword>
<dbReference type="Proteomes" id="UP001239445">
    <property type="component" value="Unassembled WGS sequence"/>
</dbReference>
<dbReference type="GO" id="GO:0006606">
    <property type="term" value="P:protein import into nucleus"/>
    <property type="evidence" value="ECO:0007669"/>
    <property type="project" value="TreeGrafter"/>
</dbReference>
<feature type="compositionally biased region" description="Low complexity" evidence="1">
    <location>
        <begin position="240"/>
        <end position="254"/>
    </location>
</feature>
<dbReference type="GO" id="GO:0030474">
    <property type="term" value="P:spindle pole body duplication"/>
    <property type="evidence" value="ECO:0007669"/>
    <property type="project" value="TreeGrafter"/>
</dbReference>